<gene>
    <name evidence="1" type="ORF">T4E_12197</name>
</gene>
<organism evidence="1 2">
    <name type="scientific">Trichinella pseudospiralis</name>
    <name type="common">Parasitic roundworm</name>
    <dbReference type="NCBI Taxonomy" id="6337"/>
    <lineage>
        <taxon>Eukaryota</taxon>
        <taxon>Metazoa</taxon>
        <taxon>Ecdysozoa</taxon>
        <taxon>Nematoda</taxon>
        <taxon>Enoplea</taxon>
        <taxon>Dorylaimia</taxon>
        <taxon>Trichinellida</taxon>
        <taxon>Trichinellidae</taxon>
        <taxon>Trichinella</taxon>
    </lineage>
</organism>
<reference evidence="1 2" key="1">
    <citation type="submission" date="2015-01" db="EMBL/GenBank/DDBJ databases">
        <title>Evolution of Trichinella species and genotypes.</title>
        <authorList>
            <person name="Korhonen P.K."/>
            <person name="Edoardo P."/>
            <person name="Giuseppe L.R."/>
            <person name="Gasser R.B."/>
        </authorList>
    </citation>
    <scope>NUCLEOTIDE SEQUENCE [LARGE SCALE GENOMIC DNA]</scope>
    <source>
        <strain evidence="1">ISS141</strain>
    </source>
</reference>
<accession>A0A0V0YB15</accession>
<evidence type="ECO:0000313" key="2">
    <source>
        <dbReference type="Proteomes" id="UP000054815"/>
    </source>
</evidence>
<evidence type="ECO:0000313" key="1">
    <source>
        <dbReference type="EMBL" id="KRX97370.1"/>
    </source>
</evidence>
<proteinExistence type="predicted"/>
<comment type="caution">
    <text evidence="1">The sequence shown here is derived from an EMBL/GenBank/DDBJ whole genome shotgun (WGS) entry which is preliminary data.</text>
</comment>
<dbReference type="Proteomes" id="UP000054815">
    <property type="component" value="Unassembled WGS sequence"/>
</dbReference>
<protein>
    <submittedName>
        <fullName evidence="1">Uncharacterized protein</fullName>
    </submittedName>
</protein>
<dbReference type="AlphaFoldDB" id="A0A0V0YB15"/>
<sequence>MDGSGIIIYLKQFWVDLVDSCQQQSKQQQQQQQWPKSIQS</sequence>
<dbReference type="EMBL" id="JYDU01000032">
    <property type="protein sequence ID" value="KRX97370.1"/>
    <property type="molecule type" value="Genomic_DNA"/>
</dbReference>
<name>A0A0V0YB15_TRIPS</name>